<evidence type="ECO:0000313" key="3">
    <source>
        <dbReference type="Proteomes" id="UP001189429"/>
    </source>
</evidence>
<feature type="region of interest" description="Disordered" evidence="1">
    <location>
        <begin position="180"/>
        <end position="218"/>
    </location>
</feature>
<dbReference type="SUPFAM" id="SSF158745">
    <property type="entry name" value="LanC-like"/>
    <property type="match status" value="1"/>
</dbReference>
<accession>A0ABN9Q702</accession>
<gene>
    <name evidence="2" type="ORF">PCOR1329_LOCUS8422</name>
</gene>
<evidence type="ECO:0000256" key="1">
    <source>
        <dbReference type="SAM" id="MobiDB-lite"/>
    </source>
</evidence>
<dbReference type="EMBL" id="CAUYUJ010002314">
    <property type="protein sequence ID" value="CAK0800213.1"/>
    <property type="molecule type" value="Genomic_DNA"/>
</dbReference>
<proteinExistence type="predicted"/>
<protein>
    <submittedName>
        <fullName evidence="2">Uncharacterized protein</fullName>
    </submittedName>
</protein>
<dbReference type="InterPro" id="IPR012341">
    <property type="entry name" value="6hp_glycosidase-like_sf"/>
</dbReference>
<feature type="compositionally biased region" description="Basic and acidic residues" evidence="1">
    <location>
        <begin position="185"/>
        <end position="211"/>
    </location>
</feature>
<dbReference type="Pfam" id="PF05147">
    <property type="entry name" value="LANC_like"/>
    <property type="match status" value="1"/>
</dbReference>
<feature type="region of interest" description="Disordered" evidence="1">
    <location>
        <begin position="120"/>
        <end position="156"/>
    </location>
</feature>
<name>A0ABN9Q702_9DINO</name>
<dbReference type="Gene3D" id="1.50.10.10">
    <property type="match status" value="1"/>
</dbReference>
<keyword evidence="3" id="KW-1185">Reference proteome</keyword>
<dbReference type="PANTHER" id="PTHR12736:SF7">
    <property type="entry name" value="LANC-LIKE PROTEIN 3"/>
    <property type="match status" value="1"/>
</dbReference>
<reference evidence="2" key="1">
    <citation type="submission" date="2023-10" db="EMBL/GenBank/DDBJ databases">
        <authorList>
            <person name="Chen Y."/>
            <person name="Shah S."/>
            <person name="Dougan E. K."/>
            <person name="Thang M."/>
            <person name="Chan C."/>
        </authorList>
    </citation>
    <scope>NUCLEOTIDE SEQUENCE [LARGE SCALE GENOMIC DNA]</scope>
</reference>
<evidence type="ECO:0000313" key="2">
    <source>
        <dbReference type="EMBL" id="CAK0800213.1"/>
    </source>
</evidence>
<dbReference type="InterPro" id="IPR007822">
    <property type="entry name" value="LANC-like"/>
</dbReference>
<dbReference type="Proteomes" id="UP001189429">
    <property type="component" value="Unassembled WGS sequence"/>
</dbReference>
<sequence length="218" mass="24175">MMWHCFDEPYVGAAHGIVGILKMLLDCHSLLAPRSQQLVVDTLGRLLRSRFASGNLPIILGERSDEHVHWCHGAPGIPALALAAERALGDPDGQLRDAALRAAEVVWRRDPRRAVSCVFQRGAPRSPDPLPGASRFPSRVFFDGTGAQRGPPEAENSQVHPVLMLETLGARSPLLTAALQLSRRRPQETSEDHWKPPKTTEDRRRPSEDRRRRSKANG</sequence>
<organism evidence="2 3">
    <name type="scientific">Prorocentrum cordatum</name>
    <dbReference type="NCBI Taxonomy" id="2364126"/>
    <lineage>
        <taxon>Eukaryota</taxon>
        <taxon>Sar</taxon>
        <taxon>Alveolata</taxon>
        <taxon>Dinophyceae</taxon>
        <taxon>Prorocentrales</taxon>
        <taxon>Prorocentraceae</taxon>
        <taxon>Prorocentrum</taxon>
    </lineage>
</organism>
<dbReference type="PANTHER" id="PTHR12736">
    <property type="entry name" value="LANC-LIKE PROTEIN"/>
    <property type="match status" value="1"/>
</dbReference>
<comment type="caution">
    <text evidence="2">The sequence shown here is derived from an EMBL/GenBank/DDBJ whole genome shotgun (WGS) entry which is preliminary data.</text>
</comment>
<dbReference type="PRINTS" id="PR01950">
    <property type="entry name" value="LANCSUPER"/>
</dbReference>